<feature type="compositionally biased region" description="Polar residues" evidence="1">
    <location>
        <begin position="181"/>
        <end position="194"/>
    </location>
</feature>
<keyword evidence="3" id="KW-1185">Reference proteome</keyword>
<evidence type="ECO:0000313" key="2">
    <source>
        <dbReference type="EMBL" id="KIW79764.1"/>
    </source>
</evidence>
<reference evidence="2 3" key="1">
    <citation type="submission" date="2015-01" db="EMBL/GenBank/DDBJ databases">
        <title>The Genome Sequence of Fonsecaea pedrosoi CBS 271.37.</title>
        <authorList>
            <consortium name="The Broad Institute Genomics Platform"/>
            <person name="Cuomo C."/>
            <person name="de Hoog S."/>
            <person name="Gorbushina A."/>
            <person name="Stielow B."/>
            <person name="Teixiera M."/>
            <person name="Abouelleil A."/>
            <person name="Chapman S.B."/>
            <person name="Priest M."/>
            <person name="Young S.K."/>
            <person name="Wortman J."/>
            <person name="Nusbaum C."/>
            <person name="Birren B."/>
        </authorList>
    </citation>
    <scope>NUCLEOTIDE SEQUENCE [LARGE SCALE GENOMIC DNA]</scope>
    <source>
        <strain evidence="2 3">CBS 271.37</strain>
    </source>
</reference>
<feature type="compositionally biased region" description="Basic and acidic residues" evidence="1">
    <location>
        <begin position="70"/>
        <end position="85"/>
    </location>
</feature>
<dbReference type="VEuPathDB" id="FungiDB:Z517_06378"/>
<dbReference type="OrthoDB" id="4152836at2759"/>
<evidence type="ECO:0000313" key="3">
    <source>
        <dbReference type="Proteomes" id="UP000053029"/>
    </source>
</evidence>
<dbReference type="AlphaFoldDB" id="A0A0D2H516"/>
<organism evidence="2 3">
    <name type="scientific">Fonsecaea pedrosoi CBS 271.37</name>
    <dbReference type="NCBI Taxonomy" id="1442368"/>
    <lineage>
        <taxon>Eukaryota</taxon>
        <taxon>Fungi</taxon>
        <taxon>Dikarya</taxon>
        <taxon>Ascomycota</taxon>
        <taxon>Pezizomycotina</taxon>
        <taxon>Eurotiomycetes</taxon>
        <taxon>Chaetothyriomycetidae</taxon>
        <taxon>Chaetothyriales</taxon>
        <taxon>Herpotrichiellaceae</taxon>
        <taxon>Fonsecaea</taxon>
    </lineage>
</organism>
<accession>A0A0D2H516</accession>
<protein>
    <submittedName>
        <fullName evidence="2">Uncharacterized protein</fullName>
    </submittedName>
</protein>
<feature type="region of interest" description="Disordered" evidence="1">
    <location>
        <begin position="181"/>
        <end position="211"/>
    </location>
</feature>
<proteinExistence type="predicted"/>
<dbReference type="Proteomes" id="UP000053029">
    <property type="component" value="Unassembled WGS sequence"/>
</dbReference>
<name>A0A0D2H516_9EURO</name>
<dbReference type="RefSeq" id="XP_013283572.1">
    <property type="nucleotide sequence ID" value="XM_013428118.1"/>
</dbReference>
<dbReference type="HOGENOM" id="CLU_831666_0_0_1"/>
<dbReference type="GeneID" id="25305868"/>
<gene>
    <name evidence="2" type="ORF">Z517_06378</name>
</gene>
<sequence>MASSMAAIEQTAPSYEQRLALSRVLLSLFRLIDQDVVFNTKVRENEGSVMDLDEGDIQPHSDMDLEEGEIPPHTDVDPEEDSQHPEELTMHSVLADALQYLQFRKLGVIRSTNARGYSWDELVTSLKEHLSPAVNIQGYYGVERAVRIVLVQIEKGVWPIEPIARYECSTDTDGRYIDANATSSAEDSTQSDLSSESDDLVGPPETQNFARHVPTMRPTGVVAAVVTSPRAMSISPVESNCSITPSESASQVASREHRGREFVNPTMPWSRYDHLGRPIGSNCSIAPSESASQVRRRKYRGEHRVRRYSNPTMTWSRRELPGRVRFIRLPADIQ</sequence>
<feature type="region of interest" description="Disordered" evidence="1">
    <location>
        <begin position="49"/>
        <end position="85"/>
    </location>
</feature>
<evidence type="ECO:0000256" key="1">
    <source>
        <dbReference type="SAM" id="MobiDB-lite"/>
    </source>
</evidence>
<dbReference type="EMBL" id="KN846972">
    <property type="protein sequence ID" value="KIW79764.1"/>
    <property type="molecule type" value="Genomic_DNA"/>
</dbReference>